<evidence type="ECO:0000313" key="2">
    <source>
        <dbReference type="EMBL" id="MBC2398125.1"/>
    </source>
</evidence>
<evidence type="ECO:0000313" key="3">
    <source>
        <dbReference type="Proteomes" id="UP000563151"/>
    </source>
</evidence>
<comment type="caution">
    <text evidence="2">The sequence shown here is derived from an EMBL/GenBank/DDBJ whole genome shotgun (WGS) entry which is preliminary data.</text>
</comment>
<reference evidence="2 3" key="1">
    <citation type="submission" date="2020-04" db="EMBL/GenBank/DDBJ databases">
        <title>Genomic insights into acetone-butanol-ethanol (ABE) fermentation by sequencing solventogenic clostridia strains.</title>
        <authorList>
            <person name="Brown S."/>
        </authorList>
    </citation>
    <scope>NUCLEOTIDE SEQUENCE [LARGE SCALE GENOMIC DNA]</scope>
    <source>
        <strain evidence="2 3">DJ011</strain>
    </source>
</reference>
<sequence>MESIENFKYDDLDECVNLYIKAFNQAPWNDKWNFNTGRKRLEDIYKTPNFKGLVYKKDGKIIGAAMGNYEHWYEGLQYNLKEIFIDVSIQKSGVGRNILEFLEKNLKETGVNSIYLFTARVDKTEGFYKRNGYKIPNEITIMTKSI</sequence>
<dbReference type="RefSeq" id="WP_035152431.1">
    <property type="nucleotide sequence ID" value="NZ_JAAZWO010000010.1"/>
</dbReference>
<organism evidence="2 3">
    <name type="scientific">Clostridium tetanomorphum</name>
    <dbReference type="NCBI Taxonomy" id="1553"/>
    <lineage>
        <taxon>Bacteria</taxon>
        <taxon>Bacillati</taxon>
        <taxon>Bacillota</taxon>
        <taxon>Clostridia</taxon>
        <taxon>Eubacteriales</taxon>
        <taxon>Clostridiaceae</taxon>
        <taxon>Clostridium</taxon>
    </lineage>
</organism>
<keyword evidence="3" id="KW-1185">Reference proteome</keyword>
<evidence type="ECO:0000259" key="1">
    <source>
        <dbReference type="PROSITE" id="PS51186"/>
    </source>
</evidence>
<gene>
    <name evidence="2" type="ORF">HGG79_10105</name>
</gene>
<feature type="domain" description="N-acetyltransferase" evidence="1">
    <location>
        <begin position="2"/>
        <end position="146"/>
    </location>
</feature>
<dbReference type="AlphaFoldDB" id="A0A923J1W3"/>
<dbReference type="CDD" id="cd04301">
    <property type="entry name" value="NAT_SF"/>
    <property type="match status" value="1"/>
</dbReference>
<dbReference type="SUPFAM" id="SSF55729">
    <property type="entry name" value="Acyl-CoA N-acyltransferases (Nat)"/>
    <property type="match status" value="1"/>
</dbReference>
<dbReference type="Proteomes" id="UP000563151">
    <property type="component" value="Unassembled WGS sequence"/>
</dbReference>
<accession>A0A923J1W3</accession>
<name>A0A923J1W3_CLOTT</name>
<dbReference type="PROSITE" id="PS51186">
    <property type="entry name" value="GNAT"/>
    <property type="match status" value="1"/>
</dbReference>
<proteinExistence type="predicted"/>
<protein>
    <submittedName>
        <fullName evidence="2">GNAT family N-acetyltransferase</fullName>
    </submittedName>
</protein>
<dbReference type="Pfam" id="PF00583">
    <property type="entry name" value="Acetyltransf_1"/>
    <property type="match status" value="1"/>
</dbReference>
<dbReference type="GO" id="GO:0016747">
    <property type="term" value="F:acyltransferase activity, transferring groups other than amino-acyl groups"/>
    <property type="evidence" value="ECO:0007669"/>
    <property type="project" value="InterPro"/>
</dbReference>
<dbReference type="InterPro" id="IPR016181">
    <property type="entry name" value="Acyl_CoA_acyltransferase"/>
</dbReference>
<dbReference type="InterPro" id="IPR000182">
    <property type="entry name" value="GNAT_dom"/>
</dbReference>
<dbReference type="Gene3D" id="3.40.630.30">
    <property type="match status" value="1"/>
</dbReference>
<dbReference type="EMBL" id="JAAZWO010000010">
    <property type="protein sequence ID" value="MBC2398125.1"/>
    <property type="molecule type" value="Genomic_DNA"/>
</dbReference>